<dbReference type="InterPro" id="IPR052399">
    <property type="entry name" value="Phage_Baseplate_Assmbl_Protein"/>
</dbReference>
<evidence type="ECO:0000259" key="2">
    <source>
        <dbReference type="Pfam" id="PF04865"/>
    </source>
</evidence>
<organism evidence="5 6">
    <name type="scientific">Listeria innocua serovar 6a (strain ATCC BAA-680 / CLIP 11262)</name>
    <dbReference type="NCBI Taxonomy" id="272626"/>
    <lineage>
        <taxon>Bacteria</taxon>
        <taxon>Bacillati</taxon>
        <taxon>Bacillota</taxon>
        <taxon>Bacilli</taxon>
        <taxon>Bacillales</taxon>
        <taxon>Listeriaceae</taxon>
        <taxon>Listeria</taxon>
    </lineage>
</organism>
<dbReference type="InterPro" id="IPR058531">
    <property type="entry name" value="Baseplate_J_M"/>
</dbReference>
<feature type="domain" description="Baseplate protein J-like barrel" evidence="2">
    <location>
        <begin position="98"/>
        <end position="158"/>
    </location>
</feature>
<dbReference type="InterPro" id="IPR006949">
    <property type="entry name" value="Barrel_Baseplate_J-like"/>
</dbReference>
<reference evidence="5 6" key="1">
    <citation type="journal article" date="2001" name="Science">
        <title>Comparative genomics of Listeria species.</title>
        <authorList>
            <person name="Glaser P."/>
            <person name="Frangeul L."/>
            <person name="Buchrieser C."/>
            <person name="Rusniok C."/>
            <person name="Amend A."/>
            <person name="Baquero F."/>
            <person name="Berche P."/>
            <person name="Bloecker H."/>
            <person name="Brandt P."/>
            <person name="Chakraborty T."/>
            <person name="Charbit A."/>
            <person name="Chetouani F."/>
            <person name="Couve E."/>
            <person name="de Daruvar A."/>
            <person name="Dehoux P."/>
            <person name="Domann E."/>
            <person name="Dominguez-Bernal G."/>
            <person name="Duchaud E."/>
            <person name="Durant L."/>
            <person name="Dussurget O."/>
            <person name="Entian K.-D."/>
            <person name="Fsihi H."/>
            <person name="Garcia-del Portillo F."/>
            <person name="Garrido P."/>
            <person name="Gautier L."/>
            <person name="Goebel W."/>
            <person name="Gomez-Lopez N."/>
            <person name="Hain T."/>
            <person name="Hauf J."/>
            <person name="Jackson D."/>
            <person name="Jones L.-M."/>
            <person name="Kaerst U."/>
            <person name="Kreft J."/>
            <person name="Kuhn M."/>
            <person name="Kunst F."/>
            <person name="Kurapkat G."/>
            <person name="Madueno E."/>
            <person name="Maitournam A."/>
            <person name="Mata Vicente J."/>
            <person name="Ng E."/>
            <person name="Nedjari H."/>
            <person name="Nordsiek G."/>
            <person name="Novella S."/>
            <person name="de Pablos B."/>
            <person name="Perez-Diaz J.-C."/>
            <person name="Purcell R."/>
            <person name="Remmel B."/>
            <person name="Rose M."/>
            <person name="Schlueter T."/>
            <person name="Simoes N."/>
            <person name="Tierrez A."/>
            <person name="Vazquez-Boland J.-A."/>
            <person name="Voss H."/>
            <person name="Wehland J."/>
            <person name="Cossart P."/>
        </authorList>
    </citation>
    <scope>NUCLEOTIDE SEQUENCE [LARGE SCALE GENOMIC DNA]</scope>
    <source>
        <strain evidence="6">ATCC BAA-680 / CLIP 11262</strain>
    </source>
</reference>
<dbReference type="Proteomes" id="UP000002513">
    <property type="component" value="Chromosome"/>
</dbReference>
<dbReference type="KEGG" id="lin:lin1287"/>
<dbReference type="PANTHER" id="PTHR37829">
    <property type="entry name" value="PHAGE-LIKE ELEMENT PBSX PROTEIN XKDT"/>
    <property type="match status" value="1"/>
</dbReference>
<comment type="similarity">
    <text evidence="1">Belongs to the Mu gp47/PBSX XkdT family.</text>
</comment>
<dbReference type="PANTHER" id="PTHR37829:SF3">
    <property type="entry name" value="PROTEIN JAYE-RELATED"/>
    <property type="match status" value="1"/>
</dbReference>
<evidence type="ECO:0000313" key="6">
    <source>
        <dbReference type="Proteomes" id="UP000002513"/>
    </source>
</evidence>
<dbReference type="EMBL" id="AL596168">
    <property type="protein sequence ID" value="CAC96518.1"/>
    <property type="molecule type" value="Genomic_DNA"/>
</dbReference>
<accession>Q92CA3</accession>
<feature type="domain" description="Baseplate J-like central" evidence="3">
    <location>
        <begin position="188"/>
        <end position="263"/>
    </location>
</feature>
<dbReference type="HOGENOM" id="CLU_039609_0_1_9"/>
<evidence type="ECO:0000259" key="3">
    <source>
        <dbReference type="Pfam" id="PF26078"/>
    </source>
</evidence>
<sequence length="361" mass="40017">MVNFEEMTFENIMESMLDAVPATLDKREGSMIWNSLAPAASQIALLYTWLENAFELVFYDTAPDEFLDRAAAPYGVIRKPAVATQRIIKGIDENDNKIEIPEGSRFFVESENIYFKVTSSTILEQVVECEVAGTKGNADFSNDTILSLDNIYGLAKVEIGDILIPGSDEEELETFRKRFFTKIQKDAFSGNKNHYKLWAEEVLGVGKAKIYPLGYGEGTVKIVITDTNLHPASPTLVEQVRNYIDPLPQKGEGVAPIGAKVFIESAAWKTINISGQLVLKDGKSVNDVIEEITMDINKLFKSITFPEDELTSVKLAVISNIIFSAPSVLDNFNIKLNNEAANIILAENEVPQLGAFSFELI</sequence>
<evidence type="ECO:0000259" key="4">
    <source>
        <dbReference type="Pfam" id="PF26079"/>
    </source>
</evidence>
<dbReference type="AlphaFoldDB" id="Q92CA3"/>
<feature type="domain" description="Baseplate J-like C-terminal" evidence="4">
    <location>
        <begin position="271"/>
        <end position="357"/>
    </location>
</feature>
<dbReference type="InterPro" id="IPR058530">
    <property type="entry name" value="Baseplate_J-like_C"/>
</dbReference>
<dbReference type="RefSeq" id="WP_010990899.1">
    <property type="nucleotide sequence ID" value="NC_003212.1"/>
</dbReference>
<dbReference type="Pfam" id="PF26078">
    <property type="entry name" value="Baseplate_J_M"/>
    <property type="match status" value="1"/>
</dbReference>
<proteinExistence type="inferred from homology"/>
<dbReference type="PIR" id="AF1593">
    <property type="entry name" value="AF1593"/>
</dbReference>
<dbReference type="Pfam" id="PF04865">
    <property type="entry name" value="Baseplate_J"/>
    <property type="match status" value="1"/>
</dbReference>
<dbReference type="STRING" id="272626.gene:17565618"/>
<dbReference type="Pfam" id="PF26079">
    <property type="entry name" value="Baseplate_J_C"/>
    <property type="match status" value="1"/>
</dbReference>
<evidence type="ECO:0000256" key="1">
    <source>
        <dbReference type="ARBA" id="ARBA00038087"/>
    </source>
</evidence>
<gene>
    <name evidence="5" type="ordered locus">lin1287</name>
</gene>
<evidence type="ECO:0000313" key="5">
    <source>
        <dbReference type="EMBL" id="CAC96518.1"/>
    </source>
</evidence>
<protein>
    <submittedName>
        <fullName evidence="5">Lin1287 protein</fullName>
    </submittedName>
</protein>
<name>Q92CA3_LISIN</name>
<dbReference type="eggNOG" id="COG3299">
    <property type="taxonomic scope" value="Bacteria"/>
</dbReference>